<comment type="caution">
    <text evidence="1">The sequence shown here is derived from an EMBL/GenBank/DDBJ whole genome shotgun (WGS) entry which is preliminary data.</text>
</comment>
<dbReference type="Proteomes" id="UP000688947">
    <property type="component" value="Unassembled WGS sequence"/>
</dbReference>
<accession>A0A8T1TYA1</accession>
<sequence length="144" mass="15784">MFDGTVASVREFNASYGGETSNTVSTSALAGREAVKSWVAQNGVAVDKLRRWVASPESDSTLHSDNQVVEGRGVKVVGLLSDALAANYHFWNPVVDPKSTENGIPAYVSLQAISQAFTLHKKQHVVFCKVGEALLNRWRMKEYE</sequence>
<reference evidence="1" key="1">
    <citation type="submission" date="2021-01" db="EMBL/GenBank/DDBJ databases">
        <title>Phytophthora aleatoria, a newly-described species from Pinus radiata is distinct from Phytophthora cactorum isolates based on comparative genomics.</title>
        <authorList>
            <person name="Mcdougal R."/>
            <person name="Panda P."/>
            <person name="Williams N."/>
            <person name="Studholme D.J."/>
        </authorList>
    </citation>
    <scope>NUCLEOTIDE SEQUENCE</scope>
    <source>
        <strain evidence="1">NZFS 3830</strain>
    </source>
</reference>
<protein>
    <submittedName>
        <fullName evidence="1">Uncharacterized protein</fullName>
    </submittedName>
</protein>
<evidence type="ECO:0000313" key="1">
    <source>
        <dbReference type="EMBL" id="KAG6948205.1"/>
    </source>
</evidence>
<dbReference type="EMBL" id="JAENGZ010001418">
    <property type="protein sequence ID" value="KAG6948205.1"/>
    <property type="molecule type" value="Genomic_DNA"/>
</dbReference>
<name>A0A8T1TYA1_9STRA</name>
<dbReference type="OrthoDB" id="10388962at2759"/>
<proteinExistence type="predicted"/>
<organism evidence="1 2">
    <name type="scientific">Phytophthora cactorum</name>
    <dbReference type="NCBI Taxonomy" id="29920"/>
    <lineage>
        <taxon>Eukaryota</taxon>
        <taxon>Sar</taxon>
        <taxon>Stramenopiles</taxon>
        <taxon>Oomycota</taxon>
        <taxon>Peronosporomycetes</taxon>
        <taxon>Peronosporales</taxon>
        <taxon>Peronosporaceae</taxon>
        <taxon>Phytophthora</taxon>
    </lineage>
</organism>
<dbReference type="AlphaFoldDB" id="A0A8T1TYA1"/>
<gene>
    <name evidence="1" type="ORF">JG687_00015627</name>
</gene>
<feature type="non-terminal residue" evidence="1">
    <location>
        <position position="144"/>
    </location>
</feature>
<evidence type="ECO:0000313" key="2">
    <source>
        <dbReference type="Proteomes" id="UP000688947"/>
    </source>
</evidence>